<accession>A0A915TYW8</accession>
<gene>
    <name evidence="1" type="ORF">GF1_01700</name>
</gene>
<dbReference type="Proteomes" id="UP001063350">
    <property type="component" value="Chromosome"/>
</dbReference>
<evidence type="ECO:0000313" key="2">
    <source>
        <dbReference type="Proteomes" id="UP001063350"/>
    </source>
</evidence>
<keyword evidence="2" id="KW-1185">Reference proteome</keyword>
<reference evidence="1" key="1">
    <citation type="submission" date="2020-12" db="EMBL/GenBank/DDBJ databases">
        <title>Desulfobium dissulfuricans gen. nov., sp. nov., a novel mesophilic, sulfate-reducing bacterium isolated from a deep-sea hydrothermal vent.</title>
        <authorList>
            <person name="Hashimoto Y."/>
            <person name="Tame A."/>
            <person name="Sawayama S."/>
            <person name="Miyazaki J."/>
            <person name="Takai K."/>
            <person name="Nakagawa S."/>
        </authorList>
    </citation>
    <scope>NUCLEOTIDE SEQUENCE</scope>
    <source>
        <strain evidence="1">GF1</strain>
    </source>
</reference>
<dbReference type="AlphaFoldDB" id="A0A915TYW8"/>
<protein>
    <submittedName>
        <fullName evidence="1">Uncharacterized protein</fullName>
    </submittedName>
</protein>
<dbReference type="RefSeq" id="WP_267927736.1">
    <property type="nucleotide sequence ID" value="NZ_AP024233.1"/>
</dbReference>
<dbReference type="EMBL" id="AP024233">
    <property type="protein sequence ID" value="BCO07794.1"/>
    <property type="molecule type" value="Genomic_DNA"/>
</dbReference>
<dbReference type="KEGG" id="ddu:GF1_01700"/>
<proteinExistence type="predicted"/>
<evidence type="ECO:0000313" key="1">
    <source>
        <dbReference type="EMBL" id="BCO07794.1"/>
    </source>
</evidence>
<sequence length="298" mass="34190">MAGQTVPMRELAWNGIRLMIPPDWQPTVLRRDYLLLEARYQPALAVRWQEAGRGFDAGQILKKLHRSLGRDGGGLSPWTVPDRWQNHLDRFGWHGFRWQGGGQAGTGLLLHCRRCARVTILQFHGEAGEAEMILDSFQDHPGNAGQLVTVFDIRALLPSGARLEGQEFLAGRFRISYRIGDHRVELLRFRPADAILHRQGLAGFAGQLAGTPMEDREKKKENVFHWYREPTPVQRFVGRLRRKAAGRWLRLWHLADHNVILGLQARSHRRLDHALLQQLCRDFTIRPLRGSRSENHAV</sequence>
<organism evidence="1 2">
    <name type="scientific">Desulfolithobacter dissulfuricans</name>
    <dbReference type="NCBI Taxonomy" id="2795293"/>
    <lineage>
        <taxon>Bacteria</taxon>
        <taxon>Pseudomonadati</taxon>
        <taxon>Thermodesulfobacteriota</taxon>
        <taxon>Desulfobulbia</taxon>
        <taxon>Desulfobulbales</taxon>
        <taxon>Desulfobulbaceae</taxon>
        <taxon>Desulfolithobacter</taxon>
    </lineage>
</organism>
<name>A0A915TYW8_9BACT</name>